<organism evidence="1 2">
    <name type="scientific">Alteriqipengyuania abyssalis</name>
    <dbReference type="NCBI Taxonomy" id="2860200"/>
    <lineage>
        <taxon>Bacteria</taxon>
        <taxon>Pseudomonadati</taxon>
        <taxon>Pseudomonadota</taxon>
        <taxon>Alphaproteobacteria</taxon>
        <taxon>Sphingomonadales</taxon>
        <taxon>Erythrobacteraceae</taxon>
        <taxon>Alteriqipengyuania</taxon>
    </lineage>
</organism>
<dbReference type="Proteomes" id="UP000759298">
    <property type="component" value="Unassembled WGS sequence"/>
</dbReference>
<accession>A0ABS7P971</accession>
<comment type="caution">
    <text evidence="1">The sequence shown here is derived from an EMBL/GenBank/DDBJ whole genome shotgun (WGS) entry which is preliminary data.</text>
</comment>
<keyword evidence="2" id="KW-1185">Reference proteome</keyword>
<evidence type="ECO:0000313" key="1">
    <source>
        <dbReference type="EMBL" id="MBY8335615.1"/>
    </source>
</evidence>
<name>A0ABS7P971_9SPHN</name>
<dbReference type="RefSeq" id="WP_222823401.1">
    <property type="nucleotide sequence ID" value="NZ_JAHWXP010000001.1"/>
</dbReference>
<gene>
    <name evidence="1" type="ORF">KYN89_01005</name>
</gene>
<evidence type="ECO:0000313" key="2">
    <source>
        <dbReference type="Proteomes" id="UP000759298"/>
    </source>
</evidence>
<reference evidence="1 2" key="1">
    <citation type="submission" date="2021-07" db="EMBL/GenBank/DDBJ databases">
        <title>Alteriqipengyuania abyssalis NZ-12B nov, sp.nov isolated from deep sea sponge in pacific ocean.</title>
        <authorList>
            <person name="Tareen S."/>
            <person name="Wink J."/>
        </authorList>
    </citation>
    <scope>NUCLEOTIDE SEQUENCE [LARGE SCALE GENOMIC DNA]</scope>
    <source>
        <strain evidence="1 2">NZ-12B</strain>
    </source>
</reference>
<proteinExistence type="predicted"/>
<protein>
    <submittedName>
        <fullName evidence="1">Uncharacterized protein</fullName>
    </submittedName>
</protein>
<sequence>MILQTELHSAPFLQAVEPAQEGPARSVMMEALAIVRFLVHPLLLA</sequence>
<dbReference type="EMBL" id="JAHWXP010000001">
    <property type="protein sequence ID" value="MBY8335615.1"/>
    <property type="molecule type" value="Genomic_DNA"/>
</dbReference>